<evidence type="ECO:0000313" key="2">
    <source>
        <dbReference type="Proteomes" id="UP000775547"/>
    </source>
</evidence>
<dbReference type="PANTHER" id="PTHR28037:SF1">
    <property type="entry name" value="ALCOHOL O-ACETYLTRANSFERASE 1-RELATED"/>
    <property type="match status" value="1"/>
</dbReference>
<dbReference type="EMBL" id="JABCKV010000009">
    <property type="protein sequence ID" value="KAG5647513.1"/>
    <property type="molecule type" value="Genomic_DNA"/>
</dbReference>
<accession>A0A9P7GCG4</accession>
<protein>
    <recommendedName>
        <fullName evidence="3">Alcohol acetyltransferase</fullName>
    </recommendedName>
</protein>
<gene>
    <name evidence="1" type="ORF">DXG03_009450</name>
</gene>
<proteinExistence type="predicted"/>
<evidence type="ECO:0008006" key="3">
    <source>
        <dbReference type="Google" id="ProtNLM"/>
    </source>
</evidence>
<reference evidence="1" key="1">
    <citation type="submission" date="2020-07" db="EMBL/GenBank/DDBJ databases">
        <authorList>
            <person name="Nieuwenhuis M."/>
            <person name="Van De Peppel L.J.J."/>
        </authorList>
    </citation>
    <scope>NUCLEOTIDE SEQUENCE</scope>
    <source>
        <strain evidence="1">AP01</strain>
        <tissue evidence="1">Mycelium</tissue>
    </source>
</reference>
<sequence>MEEGKLVRPAGLLERYHIARHSLGLDSCVLTAARYIPPEGHILDEATIFHALRKVVETHSALGVRLAGEFSSSPSFERLPNVDLAKVVEFSDSSDLAATLEAQMLRPFDTASLLPLWRVVVMKDDTICFAWHHGIGDGMSGIAFHRTLLASLSERDDSAHPTNSIVLPSTNAFIPAIEAVISLTPSWRKAVVELFELFCPTAWTRGASAWTGNPVKSDISLTTHVRLIEFSPAKASALLTLCRSHKATLTSAFQIMAISVISSLISGGKHKTISFYVPISLRGIAGTSKNAFCDHVSTLHTYPRINAAFSWAEAAQCASHLRAYTPKSVEEIGMLKFLFGKYDEFLKGKLGKKRQGGIEISNVGRFDVQAQYEGPTWSIGRTVFTQCDATLGSALKLNVAGDPRGGVTISVSWGEGAISNSLAENFTSGFRDGIEGLLKSI</sequence>
<dbReference type="GO" id="GO:0008080">
    <property type="term" value="F:N-acetyltransferase activity"/>
    <property type="evidence" value="ECO:0007669"/>
    <property type="project" value="TreeGrafter"/>
</dbReference>
<dbReference type="Gene3D" id="3.30.559.10">
    <property type="entry name" value="Chloramphenicol acetyltransferase-like domain"/>
    <property type="match status" value="1"/>
</dbReference>
<dbReference type="PANTHER" id="PTHR28037">
    <property type="entry name" value="ALCOHOL O-ACETYLTRANSFERASE 1-RELATED"/>
    <property type="match status" value="1"/>
</dbReference>
<dbReference type="InterPro" id="IPR010828">
    <property type="entry name" value="Atf2/Sli1-like"/>
</dbReference>
<dbReference type="InterPro" id="IPR052058">
    <property type="entry name" value="Alcohol_O-acetyltransferase"/>
</dbReference>
<evidence type="ECO:0000313" key="1">
    <source>
        <dbReference type="EMBL" id="KAG5647513.1"/>
    </source>
</evidence>
<reference evidence="1" key="2">
    <citation type="submission" date="2021-10" db="EMBL/GenBank/DDBJ databases">
        <title>Phylogenomics reveals ancestral predisposition of the termite-cultivated fungus Termitomyces towards a domesticated lifestyle.</title>
        <authorList>
            <person name="Auxier B."/>
            <person name="Grum-Grzhimaylo A."/>
            <person name="Cardenas M.E."/>
            <person name="Lodge J.D."/>
            <person name="Laessoe T."/>
            <person name="Pedersen O."/>
            <person name="Smith M.E."/>
            <person name="Kuyper T.W."/>
            <person name="Franco-Molano E.A."/>
            <person name="Baroni T.J."/>
            <person name="Aanen D.K."/>
        </authorList>
    </citation>
    <scope>NUCLEOTIDE SEQUENCE</scope>
    <source>
        <strain evidence="1">AP01</strain>
        <tissue evidence="1">Mycelium</tissue>
    </source>
</reference>
<organism evidence="1 2">
    <name type="scientific">Asterophora parasitica</name>
    <dbReference type="NCBI Taxonomy" id="117018"/>
    <lineage>
        <taxon>Eukaryota</taxon>
        <taxon>Fungi</taxon>
        <taxon>Dikarya</taxon>
        <taxon>Basidiomycota</taxon>
        <taxon>Agaricomycotina</taxon>
        <taxon>Agaricomycetes</taxon>
        <taxon>Agaricomycetidae</taxon>
        <taxon>Agaricales</taxon>
        <taxon>Tricholomatineae</taxon>
        <taxon>Lyophyllaceae</taxon>
        <taxon>Asterophora</taxon>
    </lineage>
</organism>
<dbReference type="Proteomes" id="UP000775547">
    <property type="component" value="Unassembled WGS sequence"/>
</dbReference>
<comment type="caution">
    <text evidence="1">The sequence shown here is derived from an EMBL/GenBank/DDBJ whole genome shotgun (WGS) entry which is preliminary data.</text>
</comment>
<keyword evidence="2" id="KW-1185">Reference proteome</keyword>
<dbReference type="AlphaFoldDB" id="A0A9P7GCG4"/>
<dbReference type="SUPFAM" id="SSF52777">
    <property type="entry name" value="CoA-dependent acyltransferases"/>
    <property type="match status" value="2"/>
</dbReference>
<dbReference type="Pfam" id="PF07247">
    <property type="entry name" value="AATase"/>
    <property type="match status" value="2"/>
</dbReference>
<dbReference type="OrthoDB" id="2150604at2759"/>
<name>A0A9P7GCG4_9AGAR</name>
<dbReference type="InterPro" id="IPR023213">
    <property type="entry name" value="CAT-like_dom_sf"/>
</dbReference>